<dbReference type="InterPro" id="IPR005616">
    <property type="entry name" value="CcmH/CycL/Ccl2/NrfF_N"/>
</dbReference>
<dbReference type="InterPro" id="IPR038297">
    <property type="entry name" value="CcmH/CycL/NrfF/Ccl2_sf"/>
</dbReference>
<dbReference type="GO" id="GO:0046872">
    <property type="term" value="F:metal ion binding"/>
    <property type="evidence" value="ECO:0007669"/>
    <property type="project" value="UniProtKB-KW"/>
</dbReference>
<evidence type="ECO:0000313" key="10">
    <source>
        <dbReference type="Proteomes" id="UP000288405"/>
    </source>
</evidence>
<evidence type="ECO:0000256" key="4">
    <source>
        <dbReference type="ARBA" id="ARBA00022729"/>
    </source>
</evidence>
<gene>
    <name evidence="9" type="ORF">CWE11_07235</name>
</gene>
<accession>A0A432WG89</accession>
<keyword evidence="7" id="KW-0472">Membrane</keyword>
<proteinExistence type="inferred from homology"/>
<comment type="caution">
    <text evidence="9">The sequence shown here is derived from an EMBL/GenBank/DDBJ whole genome shotgun (WGS) entry which is preliminary data.</text>
</comment>
<reference evidence="9 10" key="1">
    <citation type="journal article" date="2011" name="Front. Microbiol.">
        <title>Genomic signatures of strain selection and enhancement in Bacillus atrophaeus var. globigii, a historical biowarfare simulant.</title>
        <authorList>
            <person name="Gibbons H.S."/>
            <person name="Broomall S.M."/>
            <person name="McNew L.A."/>
            <person name="Daligault H."/>
            <person name="Chapman C."/>
            <person name="Bruce D."/>
            <person name="Karavis M."/>
            <person name="Krepps M."/>
            <person name="McGregor P.A."/>
            <person name="Hong C."/>
            <person name="Park K.H."/>
            <person name="Akmal A."/>
            <person name="Feldman A."/>
            <person name="Lin J.S."/>
            <person name="Chang W.E."/>
            <person name="Higgs B.W."/>
            <person name="Demirev P."/>
            <person name="Lindquist J."/>
            <person name="Liem A."/>
            <person name="Fochler E."/>
            <person name="Read T.D."/>
            <person name="Tapia R."/>
            <person name="Johnson S."/>
            <person name="Bishop-Lilly K.A."/>
            <person name="Detter C."/>
            <person name="Han C."/>
            <person name="Sozhamannan S."/>
            <person name="Rosenzweig C.N."/>
            <person name="Skowronski E.W."/>
        </authorList>
    </citation>
    <scope>NUCLEOTIDE SEQUENCE [LARGE SCALE GENOMIC DNA]</scope>
    <source>
        <strain evidence="9 10">GYP-17</strain>
    </source>
</reference>
<feature type="chain" id="PRO_5018818324" description="Cytochrome c-type biogenesis protein" evidence="7">
    <location>
        <begin position="23"/>
        <end position="173"/>
    </location>
</feature>
<dbReference type="GO" id="GO:0017004">
    <property type="term" value="P:cytochrome complex assembly"/>
    <property type="evidence" value="ECO:0007669"/>
    <property type="project" value="UniProtKB-KW"/>
</dbReference>
<dbReference type="OrthoDB" id="9804975at2"/>
<sequence length="173" mass="19637">MTRQIELFLVALVVALFSASLAAIVASPAQASGEFYAFDTAEQERRFNRLAGELRCPKCQNQSIADSDAPLAQDMRQRVYMMIMEGQTDAEIIEFMKVRYGDFVHYRPPLNRNTLVLWFGPFLVLLIGMGAVILHVRGKQKVSAELTEDERARLAAFEAKTRDDEDKSEEHKH</sequence>
<feature type="transmembrane region" description="Helical" evidence="7">
    <location>
        <begin position="115"/>
        <end position="136"/>
    </location>
</feature>
<dbReference type="CDD" id="cd16378">
    <property type="entry name" value="CcmH_N"/>
    <property type="match status" value="1"/>
</dbReference>
<dbReference type="PANTHER" id="PTHR47870">
    <property type="entry name" value="CYTOCHROME C-TYPE BIOGENESIS PROTEIN CCMH"/>
    <property type="match status" value="1"/>
</dbReference>
<evidence type="ECO:0000313" key="9">
    <source>
        <dbReference type="EMBL" id="RUO32820.1"/>
    </source>
</evidence>
<keyword evidence="6 7" id="KW-0408">Iron</keyword>
<name>A0A432WG89_9GAMM</name>
<dbReference type="InterPro" id="IPR051263">
    <property type="entry name" value="C-type_cytochrome_biogenesis"/>
</dbReference>
<keyword evidence="7" id="KW-0812">Transmembrane</keyword>
<dbReference type="GO" id="GO:0005886">
    <property type="term" value="C:plasma membrane"/>
    <property type="evidence" value="ECO:0007669"/>
    <property type="project" value="TreeGrafter"/>
</dbReference>
<evidence type="ECO:0000256" key="6">
    <source>
        <dbReference type="ARBA" id="ARBA00023004"/>
    </source>
</evidence>
<evidence type="ECO:0000256" key="1">
    <source>
        <dbReference type="ARBA" id="ARBA00010342"/>
    </source>
</evidence>
<dbReference type="AlphaFoldDB" id="A0A432WG89"/>
<organism evidence="9 10">
    <name type="scientific">Aliidiomarina sanyensis</name>
    <dbReference type="NCBI Taxonomy" id="1249555"/>
    <lineage>
        <taxon>Bacteria</taxon>
        <taxon>Pseudomonadati</taxon>
        <taxon>Pseudomonadota</taxon>
        <taxon>Gammaproteobacteria</taxon>
        <taxon>Alteromonadales</taxon>
        <taxon>Idiomarinaceae</taxon>
        <taxon>Aliidiomarina</taxon>
    </lineage>
</organism>
<evidence type="ECO:0000256" key="5">
    <source>
        <dbReference type="ARBA" id="ARBA00022748"/>
    </source>
</evidence>
<dbReference type="EMBL" id="PIPM01000006">
    <property type="protein sequence ID" value="RUO32820.1"/>
    <property type="molecule type" value="Genomic_DNA"/>
</dbReference>
<feature type="signal peptide" evidence="7">
    <location>
        <begin position="1"/>
        <end position="22"/>
    </location>
</feature>
<keyword evidence="4 7" id="KW-0732">Signal</keyword>
<comment type="similarity">
    <text evidence="1 7">Belongs to the CcmH/CycL/Ccl2/NrfF family.</text>
</comment>
<keyword evidence="5" id="KW-0201">Cytochrome c-type biogenesis</keyword>
<dbReference type="Gene3D" id="1.10.8.640">
    <property type="entry name" value="Cytochrome C biogenesis protein"/>
    <property type="match status" value="1"/>
</dbReference>
<protein>
    <recommendedName>
        <fullName evidence="7">Cytochrome c-type biogenesis protein</fullName>
    </recommendedName>
</protein>
<comment type="function">
    <text evidence="7">Possible subunit of a heme lyase.</text>
</comment>
<keyword evidence="3 7" id="KW-0479">Metal-binding</keyword>
<evidence type="ECO:0000256" key="7">
    <source>
        <dbReference type="RuleBase" id="RU364112"/>
    </source>
</evidence>
<dbReference type="Proteomes" id="UP000288405">
    <property type="component" value="Unassembled WGS sequence"/>
</dbReference>
<evidence type="ECO:0000259" key="8">
    <source>
        <dbReference type="Pfam" id="PF03918"/>
    </source>
</evidence>
<evidence type="ECO:0000256" key="2">
    <source>
        <dbReference type="ARBA" id="ARBA00022617"/>
    </source>
</evidence>
<dbReference type="RefSeq" id="WP_126776948.1">
    <property type="nucleotide sequence ID" value="NZ_PIPM01000006.1"/>
</dbReference>
<keyword evidence="10" id="KW-1185">Reference proteome</keyword>
<keyword evidence="7" id="KW-1133">Transmembrane helix</keyword>
<evidence type="ECO:0000256" key="3">
    <source>
        <dbReference type="ARBA" id="ARBA00022723"/>
    </source>
</evidence>
<feature type="domain" description="CcmH/CycL/Ccl2/NrfF N-terminal" evidence="8">
    <location>
        <begin position="21"/>
        <end position="156"/>
    </location>
</feature>
<keyword evidence="2 7" id="KW-0349">Heme</keyword>
<dbReference type="Pfam" id="PF03918">
    <property type="entry name" value="CcmH"/>
    <property type="match status" value="1"/>
</dbReference>
<dbReference type="FunFam" id="1.10.8.640:FF:000001">
    <property type="entry name" value="Cytochrome c-type biogenesis protein"/>
    <property type="match status" value="1"/>
</dbReference>
<dbReference type="PANTHER" id="PTHR47870:SF1">
    <property type="entry name" value="CYTOCHROME C-TYPE BIOGENESIS PROTEIN CCMH"/>
    <property type="match status" value="1"/>
</dbReference>